<dbReference type="PROSITE" id="PS50994">
    <property type="entry name" value="INTEGRASE"/>
    <property type="match status" value="1"/>
</dbReference>
<dbReference type="PANTHER" id="PTHR47331:SF1">
    <property type="entry name" value="GAG-LIKE PROTEIN"/>
    <property type="match status" value="1"/>
</dbReference>
<feature type="domain" description="Integrase catalytic" evidence="2">
    <location>
        <begin position="537"/>
        <end position="697"/>
    </location>
</feature>
<dbReference type="Pfam" id="PF03564">
    <property type="entry name" value="DUF1759"/>
    <property type="match status" value="1"/>
</dbReference>
<feature type="compositionally biased region" description="Low complexity" evidence="1">
    <location>
        <begin position="25"/>
        <end position="35"/>
    </location>
</feature>
<name>A0A6H5ISQ6_9HYME</name>
<dbReference type="PANTHER" id="PTHR47331">
    <property type="entry name" value="PHD-TYPE DOMAIN-CONTAINING PROTEIN"/>
    <property type="match status" value="1"/>
</dbReference>
<dbReference type="Gene3D" id="3.10.10.10">
    <property type="entry name" value="HIV Type 1 Reverse Transcriptase, subunit A, domain 1"/>
    <property type="match status" value="1"/>
</dbReference>
<dbReference type="GO" id="GO:0042575">
    <property type="term" value="C:DNA polymerase complex"/>
    <property type="evidence" value="ECO:0007669"/>
    <property type="project" value="UniProtKB-ARBA"/>
</dbReference>
<protein>
    <recommendedName>
        <fullName evidence="2">Integrase catalytic domain-containing protein</fullName>
    </recommendedName>
</protein>
<dbReference type="SUPFAM" id="SSF56672">
    <property type="entry name" value="DNA/RNA polymerases"/>
    <property type="match status" value="1"/>
</dbReference>
<dbReference type="Gene3D" id="3.30.70.270">
    <property type="match status" value="1"/>
</dbReference>
<dbReference type="InterPro" id="IPR000477">
    <property type="entry name" value="RT_dom"/>
</dbReference>
<evidence type="ECO:0000313" key="3">
    <source>
        <dbReference type="EMBL" id="CAB0040423.1"/>
    </source>
</evidence>
<organism evidence="3 4">
    <name type="scientific">Trichogramma brassicae</name>
    <dbReference type="NCBI Taxonomy" id="86971"/>
    <lineage>
        <taxon>Eukaryota</taxon>
        <taxon>Metazoa</taxon>
        <taxon>Ecdysozoa</taxon>
        <taxon>Arthropoda</taxon>
        <taxon>Hexapoda</taxon>
        <taxon>Insecta</taxon>
        <taxon>Pterygota</taxon>
        <taxon>Neoptera</taxon>
        <taxon>Endopterygota</taxon>
        <taxon>Hymenoptera</taxon>
        <taxon>Apocrita</taxon>
        <taxon>Proctotrupomorpha</taxon>
        <taxon>Chalcidoidea</taxon>
        <taxon>Trichogrammatidae</taxon>
        <taxon>Trichogramma</taxon>
    </lineage>
</organism>
<dbReference type="AlphaFoldDB" id="A0A6H5ISQ6"/>
<evidence type="ECO:0000256" key="1">
    <source>
        <dbReference type="SAM" id="MobiDB-lite"/>
    </source>
</evidence>
<evidence type="ECO:0000259" key="2">
    <source>
        <dbReference type="PROSITE" id="PS50994"/>
    </source>
</evidence>
<dbReference type="InterPro" id="IPR043128">
    <property type="entry name" value="Rev_trsase/Diguanyl_cyclase"/>
</dbReference>
<accession>A0A6H5ISQ6</accession>
<feature type="region of interest" description="Disordered" evidence="1">
    <location>
        <begin position="738"/>
        <end position="800"/>
    </location>
</feature>
<gene>
    <name evidence="3" type="ORF">TBRA_LOCUS12132</name>
</gene>
<dbReference type="InterPro" id="IPR001584">
    <property type="entry name" value="Integrase_cat-core"/>
</dbReference>
<feature type="region of interest" description="Disordered" evidence="1">
    <location>
        <begin position="16"/>
        <end position="36"/>
    </location>
</feature>
<keyword evidence="4" id="KW-1185">Reference proteome</keyword>
<dbReference type="InterPro" id="IPR036397">
    <property type="entry name" value="RNaseH_sf"/>
</dbReference>
<dbReference type="OrthoDB" id="10058156at2759"/>
<dbReference type="GO" id="GO:0003676">
    <property type="term" value="F:nucleic acid binding"/>
    <property type="evidence" value="ECO:0007669"/>
    <property type="project" value="InterPro"/>
</dbReference>
<reference evidence="3 4" key="1">
    <citation type="submission" date="2020-02" db="EMBL/GenBank/DDBJ databases">
        <authorList>
            <person name="Ferguson B K."/>
        </authorList>
    </citation>
    <scope>NUCLEOTIDE SEQUENCE [LARGE SCALE GENOMIC DNA]</scope>
</reference>
<dbReference type="GO" id="GO:0071897">
    <property type="term" value="P:DNA biosynthetic process"/>
    <property type="evidence" value="ECO:0007669"/>
    <property type="project" value="UniProtKB-ARBA"/>
</dbReference>
<dbReference type="InterPro" id="IPR005312">
    <property type="entry name" value="DUF1759"/>
</dbReference>
<dbReference type="Proteomes" id="UP000479190">
    <property type="component" value="Unassembled WGS sequence"/>
</dbReference>
<dbReference type="SMART" id="SM00343">
    <property type="entry name" value="ZnF_C2HC"/>
    <property type="match status" value="2"/>
</dbReference>
<dbReference type="EMBL" id="CADCXV010001021">
    <property type="protein sequence ID" value="CAB0040423.1"/>
    <property type="molecule type" value="Genomic_DNA"/>
</dbReference>
<dbReference type="GO" id="GO:0008270">
    <property type="term" value="F:zinc ion binding"/>
    <property type="evidence" value="ECO:0007669"/>
    <property type="project" value="InterPro"/>
</dbReference>
<dbReference type="InterPro" id="IPR001878">
    <property type="entry name" value="Znf_CCHC"/>
</dbReference>
<dbReference type="InterPro" id="IPR012337">
    <property type="entry name" value="RNaseH-like_sf"/>
</dbReference>
<dbReference type="Pfam" id="PF00078">
    <property type="entry name" value="RVT_1"/>
    <property type="match status" value="1"/>
</dbReference>
<dbReference type="InterPro" id="IPR043502">
    <property type="entry name" value="DNA/RNA_pol_sf"/>
</dbReference>
<sequence length="992" mass="113116">MEYISAKSRIRDLLALRRPPPPAPTSQAAEAAPTSRSELRIEQFSALPNLALPKFSGKQDGWESFKQRFSSLVRDKESIPKVAKLQHLLNAHQGPAALRLRGMEITEANFDVAWDKLMRRYDNKRIRLTNTLEHLIQLPMVKTRSAQELSDLIDHSKEAFRSLKELQCPVEHYDAWIVHCVVRKLDANSRESWEISREDAADLPTYSDLINFLERRIHSLEQARPSNENRDAHASRSRNGGQQCVFANNTQVQEDSTEARNAPLCDLCQSAHWLHKCFKFLAMSQPQRLEFCRKKKLCLNCLHRSHFVDRCPSNSRCWTCQRKHHTKLHADDADRKVTRRRDASGGVVLTNWRFFKCAGATDVEKMFRQIRVHEDDVDFQRVLWLLEPSSPIQDFRCTTVTYGMVSAPFLALRVMQQLAEDGKKTYPEAAGALHHQLYVDDVFFGADSLEEALSRRDQIVKLLESAGMRLEKGHIGKDCVHCRKTCTRCNRRGHIAAACRSQGIQNITDQKDNSSSSSSSSSSDAESEMSSHIYHLTSAGPTASVNNVDYADPARMPMYLKVRVNAVSIDMEVDSGSFWSIISDNTRRKKFANFEILFARHGLPHHLVTDNGTQYTSEKFKLFVKSNNIKHTYTAPWHPDSNGAAENFVGTFKDKVHKMLKSGKNLNEAVTKFLFDYRRTVHGSTERTPAYMMYKRELRTKLDCLQPDVSERIENAQLRKFCNRNYCIRDRQSELLYTRSSARHPPTPARRPRPSDRQHSSSISTSSPAAAAQQQHQHHQQSSISTAAAQQRRHSSSRATTAQSLASIEISSAEVAFVLDWIARHPSRWPTFVANRVSEVQTKLPDAHWNHVRTMDNSADCATRGLTPLELSDFSLWWSGPRWLVEEETSWPKLATANEIAASVLAAEIDVRATTDAVTGCLPDFSKFSSFNKIIKIISLCRRWRTRFVPLREDSSVEWMKARLLCFKLIQAHHFSDELRALKAGTALHKRS</sequence>
<feature type="compositionally biased region" description="Low complexity" evidence="1">
    <location>
        <begin position="514"/>
        <end position="527"/>
    </location>
</feature>
<feature type="region of interest" description="Disordered" evidence="1">
    <location>
        <begin position="508"/>
        <end position="527"/>
    </location>
</feature>
<feature type="compositionally biased region" description="Low complexity" evidence="1">
    <location>
        <begin position="760"/>
        <end position="790"/>
    </location>
</feature>
<dbReference type="SUPFAM" id="SSF53098">
    <property type="entry name" value="Ribonuclease H-like"/>
    <property type="match status" value="1"/>
</dbReference>
<evidence type="ECO:0000313" key="4">
    <source>
        <dbReference type="Proteomes" id="UP000479190"/>
    </source>
</evidence>
<dbReference type="Gene3D" id="3.30.420.10">
    <property type="entry name" value="Ribonuclease H-like superfamily/Ribonuclease H"/>
    <property type="match status" value="1"/>
</dbReference>
<dbReference type="GO" id="GO:0015074">
    <property type="term" value="P:DNA integration"/>
    <property type="evidence" value="ECO:0007669"/>
    <property type="project" value="InterPro"/>
</dbReference>
<proteinExistence type="predicted"/>